<gene>
    <name evidence="2" type="ORF">AALO_G00256190</name>
</gene>
<dbReference type="InterPro" id="IPR016186">
    <property type="entry name" value="C-type_lectin-like/link_sf"/>
</dbReference>
<evidence type="ECO:0000259" key="1">
    <source>
        <dbReference type="PROSITE" id="PS50041"/>
    </source>
</evidence>
<proteinExistence type="predicted"/>
<protein>
    <recommendedName>
        <fullName evidence="1">C-type lectin domain-containing protein</fullName>
    </recommendedName>
</protein>
<dbReference type="Pfam" id="PF00059">
    <property type="entry name" value="Lectin_C"/>
    <property type="match status" value="1"/>
</dbReference>
<dbReference type="SUPFAM" id="SSF56436">
    <property type="entry name" value="C-type lectin-like"/>
    <property type="match status" value="2"/>
</dbReference>
<comment type="caution">
    <text evidence="2">The sequence shown here is derived from an EMBL/GenBank/DDBJ whole genome shotgun (WGS) entry which is preliminary data.</text>
</comment>
<dbReference type="PROSITE" id="PS50041">
    <property type="entry name" value="C_TYPE_LECTIN_2"/>
    <property type="match status" value="2"/>
</dbReference>
<dbReference type="Gene3D" id="3.10.100.10">
    <property type="entry name" value="Mannose-Binding Protein A, subunit A"/>
    <property type="match status" value="2"/>
</dbReference>
<sequence length="234" mass="25914">MLANAQGSPVAWIGGSDAQQDGIWFWSDGSRFAFTLWGTGETNNWMTPESCLQMNAKATHHCRQLKTQNSKTPDTFPKEVGTMTSVASILLLSVCAMSSASELIVQSETRTEDSSALRSCPKDWELFDQRCFRFISTARTWAEAERFCLLLGGHLASVHSVAEYHFIQGLIVTQTHDSTASWIGGSDAQQNGIWFWSDGSRFTFTLWNPGEPNNGNGGEQCLHMNWGGTLHQVI</sequence>
<organism evidence="2 3">
    <name type="scientific">Alosa alosa</name>
    <name type="common">allis shad</name>
    <dbReference type="NCBI Taxonomy" id="278164"/>
    <lineage>
        <taxon>Eukaryota</taxon>
        <taxon>Metazoa</taxon>
        <taxon>Chordata</taxon>
        <taxon>Craniata</taxon>
        <taxon>Vertebrata</taxon>
        <taxon>Euteleostomi</taxon>
        <taxon>Actinopterygii</taxon>
        <taxon>Neopterygii</taxon>
        <taxon>Teleostei</taxon>
        <taxon>Clupei</taxon>
        <taxon>Clupeiformes</taxon>
        <taxon>Clupeoidei</taxon>
        <taxon>Clupeidae</taxon>
        <taxon>Alosa</taxon>
    </lineage>
</organism>
<feature type="domain" description="C-type lectin" evidence="1">
    <location>
        <begin position="12"/>
        <end position="64"/>
    </location>
</feature>
<accession>A0AAV6FTQ8</accession>
<keyword evidence="3" id="KW-1185">Reference proteome</keyword>
<dbReference type="InterPro" id="IPR050111">
    <property type="entry name" value="C-type_lectin/snaclec_domain"/>
</dbReference>
<evidence type="ECO:0000313" key="2">
    <source>
        <dbReference type="EMBL" id="KAG5264620.1"/>
    </source>
</evidence>
<dbReference type="EMBL" id="JADWDJ010000020">
    <property type="protein sequence ID" value="KAG5264620.1"/>
    <property type="molecule type" value="Genomic_DNA"/>
</dbReference>
<dbReference type="Proteomes" id="UP000823561">
    <property type="component" value="Chromosome 20"/>
</dbReference>
<dbReference type="SMART" id="SM00034">
    <property type="entry name" value="CLECT"/>
    <property type="match status" value="1"/>
</dbReference>
<feature type="domain" description="C-type lectin" evidence="1">
    <location>
        <begin position="127"/>
        <end position="226"/>
    </location>
</feature>
<reference evidence="2" key="1">
    <citation type="submission" date="2020-10" db="EMBL/GenBank/DDBJ databases">
        <title>Chromosome-scale genome assembly of the Allis shad, Alosa alosa.</title>
        <authorList>
            <person name="Margot Z."/>
            <person name="Christophe K."/>
            <person name="Cabau C."/>
            <person name="Louis A."/>
            <person name="Berthelot C."/>
            <person name="Parey E."/>
            <person name="Roest Crollius H."/>
            <person name="Montfort J."/>
            <person name="Robinson-Rechavi M."/>
            <person name="Bucao C."/>
            <person name="Bouchez O."/>
            <person name="Gislard M."/>
            <person name="Lluch J."/>
            <person name="Milhes M."/>
            <person name="Lampietro C."/>
            <person name="Lopez Roques C."/>
            <person name="Donnadieu C."/>
            <person name="Braasch I."/>
            <person name="Desvignes T."/>
            <person name="Postlethwait J."/>
            <person name="Bobe J."/>
            <person name="Guiguen Y."/>
        </authorList>
    </citation>
    <scope>NUCLEOTIDE SEQUENCE</scope>
    <source>
        <strain evidence="2">M-15738</strain>
        <tissue evidence="2">Blood</tissue>
    </source>
</reference>
<evidence type="ECO:0000313" key="3">
    <source>
        <dbReference type="Proteomes" id="UP000823561"/>
    </source>
</evidence>
<dbReference type="InterPro" id="IPR001304">
    <property type="entry name" value="C-type_lectin-like"/>
</dbReference>
<dbReference type="InterPro" id="IPR016187">
    <property type="entry name" value="CTDL_fold"/>
</dbReference>
<name>A0AAV6FTQ8_9TELE</name>
<dbReference type="PANTHER" id="PTHR22803">
    <property type="entry name" value="MANNOSE, PHOSPHOLIPASE, LECTIN RECEPTOR RELATED"/>
    <property type="match status" value="1"/>
</dbReference>
<dbReference type="AlphaFoldDB" id="A0AAV6FTQ8"/>